<accession>A0AAV4X2T0</accession>
<keyword evidence="2" id="KW-1185">Reference proteome</keyword>
<dbReference type="AlphaFoldDB" id="A0AAV4X2T0"/>
<evidence type="ECO:0000313" key="2">
    <source>
        <dbReference type="Proteomes" id="UP001054945"/>
    </source>
</evidence>
<name>A0AAV4X2T0_CAEEX</name>
<organism evidence="1 2">
    <name type="scientific">Caerostris extrusa</name>
    <name type="common">Bark spider</name>
    <name type="synonym">Caerostris bankana</name>
    <dbReference type="NCBI Taxonomy" id="172846"/>
    <lineage>
        <taxon>Eukaryota</taxon>
        <taxon>Metazoa</taxon>
        <taxon>Ecdysozoa</taxon>
        <taxon>Arthropoda</taxon>
        <taxon>Chelicerata</taxon>
        <taxon>Arachnida</taxon>
        <taxon>Araneae</taxon>
        <taxon>Araneomorphae</taxon>
        <taxon>Entelegynae</taxon>
        <taxon>Araneoidea</taxon>
        <taxon>Araneidae</taxon>
        <taxon>Caerostris</taxon>
    </lineage>
</organism>
<sequence>MGLASGDHVARITLNWSSFSRCLRVSRHPLKGRLNGTHQVRIDALLNKNAKVAEEENLPLCPVTVHRIHTSESTSHILRNEYELWTLAKYRMIGNPLGRTSGPCP</sequence>
<reference evidence="1 2" key="1">
    <citation type="submission" date="2021-06" db="EMBL/GenBank/DDBJ databases">
        <title>Caerostris extrusa draft genome.</title>
        <authorList>
            <person name="Kono N."/>
            <person name="Arakawa K."/>
        </authorList>
    </citation>
    <scope>NUCLEOTIDE SEQUENCE [LARGE SCALE GENOMIC DNA]</scope>
</reference>
<protein>
    <submittedName>
        <fullName evidence="1">Uncharacterized protein</fullName>
    </submittedName>
</protein>
<dbReference type="EMBL" id="BPLR01017136">
    <property type="protein sequence ID" value="GIY88978.1"/>
    <property type="molecule type" value="Genomic_DNA"/>
</dbReference>
<evidence type="ECO:0000313" key="1">
    <source>
        <dbReference type="EMBL" id="GIY88978.1"/>
    </source>
</evidence>
<proteinExistence type="predicted"/>
<dbReference type="Proteomes" id="UP001054945">
    <property type="component" value="Unassembled WGS sequence"/>
</dbReference>
<comment type="caution">
    <text evidence="1">The sequence shown here is derived from an EMBL/GenBank/DDBJ whole genome shotgun (WGS) entry which is preliminary data.</text>
</comment>
<gene>
    <name evidence="1" type="ORF">CEXT_298821</name>
</gene>